<feature type="transmembrane region" description="Helical" evidence="2">
    <location>
        <begin position="366"/>
        <end position="387"/>
    </location>
</feature>
<dbReference type="Gene3D" id="1.10.8.1310">
    <property type="match status" value="1"/>
</dbReference>
<name>A0A1D2J7M3_PARBR</name>
<dbReference type="EMBL" id="LZYO01000341">
    <property type="protein sequence ID" value="ODH16128.1"/>
    <property type="molecule type" value="Genomic_DNA"/>
</dbReference>
<reference evidence="3 4" key="1">
    <citation type="submission" date="2016-06" db="EMBL/GenBank/DDBJ databases">
        <authorList>
            <person name="Kjaerup R.B."/>
            <person name="Dalgaard T.S."/>
            <person name="Juul-Madsen H.R."/>
        </authorList>
    </citation>
    <scope>NUCLEOTIDE SEQUENCE [LARGE SCALE GENOMIC DNA]</scope>
    <source>
        <strain evidence="3 4">Pb300</strain>
    </source>
</reference>
<dbReference type="InterPro" id="IPR035969">
    <property type="entry name" value="Rab-GAP_TBC_sf"/>
</dbReference>
<organism evidence="3 4">
    <name type="scientific">Paracoccidioides brasiliensis</name>
    <dbReference type="NCBI Taxonomy" id="121759"/>
    <lineage>
        <taxon>Eukaryota</taxon>
        <taxon>Fungi</taxon>
        <taxon>Dikarya</taxon>
        <taxon>Ascomycota</taxon>
        <taxon>Pezizomycotina</taxon>
        <taxon>Eurotiomycetes</taxon>
        <taxon>Eurotiomycetidae</taxon>
        <taxon>Onygenales</taxon>
        <taxon>Ajellomycetaceae</taxon>
        <taxon>Paracoccidioides</taxon>
    </lineage>
</organism>
<dbReference type="SMART" id="SM00164">
    <property type="entry name" value="TBC"/>
    <property type="match status" value="1"/>
</dbReference>
<feature type="region of interest" description="Disordered" evidence="1">
    <location>
        <begin position="1"/>
        <end position="37"/>
    </location>
</feature>
<keyword evidence="2" id="KW-0812">Transmembrane</keyword>
<proteinExistence type="predicted"/>
<dbReference type="GO" id="GO:0006888">
    <property type="term" value="P:endoplasmic reticulum to Golgi vesicle-mediated transport"/>
    <property type="evidence" value="ECO:0007669"/>
    <property type="project" value="TreeGrafter"/>
</dbReference>
<dbReference type="VEuPathDB" id="FungiDB:PADG_07893"/>
<dbReference type="OMA" id="VYMFAQI"/>
<feature type="compositionally biased region" description="Polar residues" evidence="1">
    <location>
        <begin position="17"/>
        <end position="27"/>
    </location>
</feature>
<comment type="caution">
    <text evidence="3">The sequence shown here is derived from an EMBL/GenBank/DDBJ whole genome shotgun (WGS) entry which is preliminary data.</text>
</comment>
<dbReference type="PROSITE" id="PS50086">
    <property type="entry name" value="TBC_RABGAP"/>
    <property type="match status" value="1"/>
</dbReference>
<dbReference type="VEuPathDB" id="FungiDB:PABG_06439"/>
<sequence length="412" mass="46891">MDSNNSLPSTKRARASSGLNRRSSDGQSVPDAHKPKRDEILRACKARDVQALVSLSTSEGGLLHDDLRQAAWPVLLGYDPSTDHPAASEWTSLPVHCDEEQVKLDVNRSFVHYPNCQTEKELDNKKQQLSDLITKVLRKYPMLCYFQGYHDIAQVLLLVLGAEQASHAFERISLLRIRDYMLPTLSPALKHLQLIPAILHCSNPNLCRHLSGTKPFFALAATLTLYAHDIEAYADIARLYDFILSHEPVVSIYLFAAIILSRKKELFEIPLDEPEMIHFTLSKLPHPIDLEALVASAMQLYSTHPPEKLPFRAWKKIPSSSVLKTSRDLSSLRVTPEEAKKLLELQKRDLRREELRQKAAGFMWKYRRLAGSIGLAVFVGVLSYWIMRNDNSAMSVWRRCLGWLKSAFQARW</sequence>
<evidence type="ECO:0000313" key="3">
    <source>
        <dbReference type="EMBL" id="ODH16128.1"/>
    </source>
</evidence>
<dbReference type="FunFam" id="1.10.8.1310:FF:000001">
    <property type="entry name" value="TBC1 domain family, member 20"/>
    <property type="match status" value="1"/>
</dbReference>
<dbReference type="SUPFAM" id="SSF47923">
    <property type="entry name" value="Ypt/Rab-GAP domain of gyp1p"/>
    <property type="match status" value="2"/>
</dbReference>
<dbReference type="AlphaFoldDB" id="A0A1D2J7M3"/>
<evidence type="ECO:0000313" key="4">
    <source>
        <dbReference type="Proteomes" id="UP000242814"/>
    </source>
</evidence>
<dbReference type="Proteomes" id="UP000242814">
    <property type="component" value="Unassembled WGS sequence"/>
</dbReference>
<gene>
    <name evidence="3" type="ORF">ACO22_06383</name>
</gene>
<dbReference type="GO" id="GO:0005789">
    <property type="term" value="C:endoplasmic reticulum membrane"/>
    <property type="evidence" value="ECO:0007669"/>
    <property type="project" value="TreeGrafter"/>
</dbReference>
<dbReference type="PANTHER" id="PTHR20913:SF7">
    <property type="entry name" value="RE60063P"/>
    <property type="match status" value="1"/>
</dbReference>
<dbReference type="InterPro" id="IPR045913">
    <property type="entry name" value="TBC20/Gyp8-like"/>
</dbReference>
<dbReference type="OrthoDB" id="206700at2759"/>
<keyword evidence="2" id="KW-1133">Transmembrane helix</keyword>
<dbReference type="Gene3D" id="1.10.472.80">
    <property type="entry name" value="Ypt/Rab-GAP domain of gyp1p, domain 3"/>
    <property type="match status" value="1"/>
</dbReference>
<evidence type="ECO:0000256" key="2">
    <source>
        <dbReference type="SAM" id="Phobius"/>
    </source>
</evidence>
<keyword evidence="2" id="KW-0472">Membrane</keyword>
<dbReference type="FunFam" id="1.10.472.80:FF:000060">
    <property type="entry name" value="TBC domain protein, putative"/>
    <property type="match status" value="1"/>
</dbReference>
<dbReference type="InterPro" id="IPR000195">
    <property type="entry name" value="Rab-GAP-TBC_dom"/>
</dbReference>
<dbReference type="GO" id="GO:0005096">
    <property type="term" value="F:GTPase activator activity"/>
    <property type="evidence" value="ECO:0007669"/>
    <property type="project" value="InterPro"/>
</dbReference>
<dbReference type="Pfam" id="PF00566">
    <property type="entry name" value="RabGAP-TBC"/>
    <property type="match status" value="1"/>
</dbReference>
<protein>
    <submittedName>
        <fullName evidence="3">Uncharacterized protein</fullName>
    </submittedName>
</protein>
<evidence type="ECO:0000256" key="1">
    <source>
        <dbReference type="SAM" id="MobiDB-lite"/>
    </source>
</evidence>
<dbReference type="PANTHER" id="PTHR20913">
    <property type="entry name" value="TBC1 DOMAIN FAMILY MEMBER 20/GTPASE"/>
    <property type="match status" value="1"/>
</dbReference>
<accession>A0A1D2J7M3</accession>